<dbReference type="Proteomes" id="UP000249218">
    <property type="component" value="Unassembled WGS sequence"/>
</dbReference>
<gene>
    <name evidence="2" type="primary">HaOG200848</name>
    <name evidence="2" type="ORF">B5X24_HaOG200848</name>
</gene>
<keyword evidence="1" id="KW-0472">Membrane</keyword>
<organism evidence="2 3">
    <name type="scientific">Helicoverpa armigera</name>
    <name type="common">Cotton bollworm</name>
    <name type="synonym">Heliothis armigera</name>
    <dbReference type="NCBI Taxonomy" id="29058"/>
    <lineage>
        <taxon>Eukaryota</taxon>
        <taxon>Metazoa</taxon>
        <taxon>Ecdysozoa</taxon>
        <taxon>Arthropoda</taxon>
        <taxon>Hexapoda</taxon>
        <taxon>Insecta</taxon>
        <taxon>Pterygota</taxon>
        <taxon>Neoptera</taxon>
        <taxon>Endopterygota</taxon>
        <taxon>Lepidoptera</taxon>
        <taxon>Glossata</taxon>
        <taxon>Ditrysia</taxon>
        <taxon>Noctuoidea</taxon>
        <taxon>Noctuidae</taxon>
        <taxon>Heliothinae</taxon>
        <taxon>Helicoverpa</taxon>
    </lineage>
</organism>
<feature type="transmembrane region" description="Helical" evidence="1">
    <location>
        <begin position="61"/>
        <end position="80"/>
    </location>
</feature>
<proteinExistence type="predicted"/>
<evidence type="ECO:0000313" key="2">
    <source>
        <dbReference type="EMBL" id="PZC73536.1"/>
    </source>
</evidence>
<accession>A0A2W1BL02</accession>
<dbReference type="AlphaFoldDB" id="A0A2W1BL02"/>
<keyword evidence="1" id="KW-0812">Transmembrane</keyword>
<protein>
    <recommendedName>
        <fullName evidence="4">Gustatory receptor</fullName>
    </recommendedName>
</protein>
<keyword evidence="3" id="KW-1185">Reference proteome</keyword>
<evidence type="ECO:0000313" key="3">
    <source>
        <dbReference type="Proteomes" id="UP000249218"/>
    </source>
</evidence>
<feature type="transmembrane region" description="Helical" evidence="1">
    <location>
        <begin position="38"/>
        <end position="55"/>
    </location>
</feature>
<feature type="transmembrane region" description="Helical" evidence="1">
    <location>
        <begin position="111"/>
        <end position="131"/>
    </location>
</feature>
<dbReference type="EMBL" id="KZ150099">
    <property type="protein sequence ID" value="PZC73536.1"/>
    <property type="molecule type" value="Genomic_DNA"/>
</dbReference>
<reference evidence="2 3" key="1">
    <citation type="journal article" date="2017" name="BMC Biol.">
        <title>Genomic innovations, transcriptional plasticity and gene loss underlying the evolution and divergence of two highly polyphagous and invasive Helicoverpa pest species.</title>
        <authorList>
            <person name="Pearce S.L."/>
            <person name="Clarke D.F."/>
            <person name="East P.D."/>
            <person name="Elfekih S."/>
            <person name="Gordon K.H."/>
            <person name="Jermiin L.S."/>
            <person name="McGaughran A."/>
            <person name="Oakeshott J.G."/>
            <person name="Papanikolaou A."/>
            <person name="Perera O.P."/>
            <person name="Rane R.V."/>
            <person name="Richards S."/>
            <person name="Tay W.T."/>
            <person name="Walsh T.K."/>
            <person name="Anderson A."/>
            <person name="Anderson C.J."/>
            <person name="Asgari S."/>
            <person name="Board P.G."/>
            <person name="Bretschneider A."/>
            <person name="Campbell P.M."/>
            <person name="Chertemps T."/>
            <person name="Christeller J.T."/>
            <person name="Coppin C.W."/>
            <person name="Downes S.J."/>
            <person name="Duan G."/>
            <person name="Farnsworth C.A."/>
            <person name="Good R.T."/>
            <person name="Han L.B."/>
            <person name="Han Y.C."/>
            <person name="Hatje K."/>
            <person name="Horne I."/>
            <person name="Huang Y.P."/>
            <person name="Hughes D.S."/>
            <person name="Jacquin-Joly E."/>
            <person name="James W."/>
            <person name="Jhangiani S."/>
            <person name="Kollmar M."/>
            <person name="Kuwar S.S."/>
            <person name="Li S."/>
            <person name="Liu N.Y."/>
            <person name="Maibeche M.T."/>
            <person name="Miller J.R."/>
            <person name="Montagne N."/>
            <person name="Perry T."/>
            <person name="Qu J."/>
            <person name="Song S.V."/>
            <person name="Sutton G.G."/>
            <person name="Vogel H."/>
            <person name="Walenz B.P."/>
            <person name="Xu W."/>
            <person name="Zhang H.J."/>
            <person name="Zou Z."/>
            <person name="Batterham P."/>
            <person name="Edwards O.R."/>
            <person name="Feyereisen R."/>
            <person name="Gibbs R.A."/>
            <person name="Heckel D.G."/>
            <person name="McGrath A."/>
            <person name="Robin C."/>
            <person name="Scherer S.E."/>
            <person name="Worley K.C."/>
            <person name="Wu Y.D."/>
        </authorList>
    </citation>
    <scope>NUCLEOTIDE SEQUENCE [LARGE SCALE GENOMIC DNA]</scope>
    <source>
        <strain evidence="2">Harm_GR_Male_#8</strain>
        <tissue evidence="2">Whole organism</tissue>
    </source>
</reference>
<evidence type="ECO:0000256" key="1">
    <source>
        <dbReference type="SAM" id="Phobius"/>
    </source>
</evidence>
<evidence type="ECO:0008006" key="4">
    <source>
        <dbReference type="Google" id="ProtNLM"/>
    </source>
</evidence>
<feature type="transmembrane region" description="Helical" evidence="1">
    <location>
        <begin position="151"/>
        <end position="172"/>
    </location>
</feature>
<keyword evidence="1" id="KW-1133">Transmembrane helix</keyword>
<sequence>MFEPQTVCNIEPLMYYRFILGFCQNFQHSRLTRILSKIYPIVLVVALIVKTFIFNDTATLYNKYFIGLEYSFNIVVSLVTTDKYINMYFKYYHTIDSISGAKKIYKNLEKLAIISVFYASSFRSWAFIVISRYNEAFFKGFDRSNIIELAVMYYVNDLSKITTLLCFTLLYFRTKVMKMALEATEFNDALRDRFAVNRLIQMYETIIDTFEIVAQPLKFTVRSIIMNRYYLGVQGRFRPRWLFHRKRSASWAGHIIVHEHVRRHKCTPYIPSLS</sequence>
<name>A0A2W1BL02_HELAM</name>